<dbReference type="Pfam" id="PF01544">
    <property type="entry name" value="CorA"/>
    <property type="match status" value="1"/>
</dbReference>
<dbReference type="SUPFAM" id="SSF144083">
    <property type="entry name" value="Magnesium transport protein CorA, transmembrane region"/>
    <property type="match status" value="1"/>
</dbReference>
<dbReference type="InterPro" id="IPR004488">
    <property type="entry name" value="Mg/Co-transport_prot_CorA"/>
</dbReference>
<keyword evidence="5 8" id="KW-0812">Transmembrane</keyword>
<dbReference type="PANTHER" id="PTHR46494:SF1">
    <property type="entry name" value="CORA FAMILY METAL ION TRANSPORTER (EUROFUNG)"/>
    <property type="match status" value="1"/>
</dbReference>
<comment type="subcellular location">
    <subcellularLocation>
        <location evidence="1">Cell membrane</location>
        <topology evidence="1">Multi-pass membrane protein</topology>
    </subcellularLocation>
    <subcellularLocation>
        <location evidence="8">Membrane</location>
        <topology evidence="8">Multi-pass membrane protein</topology>
    </subcellularLocation>
</comment>
<dbReference type="GO" id="GO:0015087">
    <property type="term" value="F:cobalt ion transmembrane transporter activity"/>
    <property type="evidence" value="ECO:0007669"/>
    <property type="project" value="UniProtKB-UniRule"/>
</dbReference>
<sequence length="317" mass="36445">MIRAWRSEAGRVEEVTAEQAIRCAVEGPGVVWIDFDTEDQTAARELLAPLHIHPLVIDDMFMEVNRPKVDDYGSYLYLAVHSARWEEDRPALREVDVVVGERFIITYHDGRTRSIAAAQEILGRRPEILTRGPAHLLFFVLDLLVDNYLPIMDRIGAELDGMEEDAFRRAGRRVHARILKLKRGMAALRRIVGPQRDTILALTRDEYRAIPAEVRPYLRDVYDRLARVNDLLDSFRDEVSGLLELHVSVVSNRLNEVIKILTVIATIMLPLTVITGYYGMNFHFAAYEWKYGELYALGLLAATALGTWWFLRSRRWL</sequence>
<dbReference type="PANTHER" id="PTHR46494">
    <property type="entry name" value="CORA FAMILY METAL ION TRANSPORTER (EUROFUNG)"/>
    <property type="match status" value="1"/>
</dbReference>
<dbReference type="GO" id="GO:0015095">
    <property type="term" value="F:magnesium ion transmembrane transporter activity"/>
    <property type="evidence" value="ECO:0007669"/>
    <property type="project" value="UniProtKB-UniRule"/>
</dbReference>
<feature type="transmembrane region" description="Helical" evidence="8">
    <location>
        <begin position="260"/>
        <end position="280"/>
    </location>
</feature>
<keyword evidence="6 8" id="KW-1133">Transmembrane helix</keyword>
<dbReference type="Gene3D" id="1.20.58.340">
    <property type="entry name" value="Magnesium transport protein CorA, transmembrane region"/>
    <property type="match status" value="2"/>
</dbReference>
<evidence type="ECO:0000256" key="3">
    <source>
        <dbReference type="ARBA" id="ARBA00022448"/>
    </source>
</evidence>
<accession>A0A538TVL8</accession>
<dbReference type="InterPro" id="IPR045863">
    <property type="entry name" value="CorA_TM1_TM2"/>
</dbReference>
<gene>
    <name evidence="8 9" type="primary">corA</name>
    <name evidence="9" type="ORF">E6K78_04050</name>
</gene>
<organism evidence="9 10">
    <name type="scientific">Eiseniibacteriota bacterium</name>
    <dbReference type="NCBI Taxonomy" id="2212470"/>
    <lineage>
        <taxon>Bacteria</taxon>
        <taxon>Candidatus Eiseniibacteriota</taxon>
    </lineage>
</organism>
<reference evidence="9 10" key="1">
    <citation type="journal article" date="2019" name="Nat. Microbiol.">
        <title>Mediterranean grassland soil C-N compound turnover is dependent on rainfall and depth, and is mediated by genomically divergent microorganisms.</title>
        <authorList>
            <person name="Diamond S."/>
            <person name="Andeer P.F."/>
            <person name="Li Z."/>
            <person name="Crits-Christoph A."/>
            <person name="Burstein D."/>
            <person name="Anantharaman K."/>
            <person name="Lane K.R."/>
            <person name="Thomas B.C."/>
            <person name="Pan C."/>
            <person name="Northen T.R."/>
            <person name="Banfield J.F."/>
        </authorList>
    </citation>
    <scope>NUCLEOTIDE SEQUENCE [LARGE SCALE GENOMIC DNA]</scope>
    <source>
        <strain evidence="9">WS_8</strain>
    </source>
</reference>
<dbReference type="GO" id="GO:0005886">
    <property type="term" value="C:plasma membrane"/>
    <property type="evidence" value="ECO:0007669"/>
    <property type="project" value="UniProtKB-SubCell"/>
</dbReference>
<dbReference type="NCBIfam" id="TIGR00383">
    <property type="entry name" value="corA"/>
    <property type="match status" value="1"/>
</dbReference>
<proteinExistence type="inferred from homology"/>
<evidence type="ECO:0000313" key="9">
    <source>
        <dbReference type="EMBL" id="TMQ67672.1"/>
    </source>
</evidence>
<keyword evidence="3 8" id="KW-0813">Transport</keyword>
<evidence type="ECO:0000256" key="1">
    <source>
        <dbReference type="ARBA" id="ARBA00004651"/>
    </source>
</evidence>
<comment type="caution">
    <text evidence="9">The sequence shown here is derived from an EMBL/GenBank/DDBJ whole genome shotgun (WGS) entry which is preliminary data.</text>
</comment>
<protein>
    <recommendedName>
        <fullName evidence="8">Magnesium transport protein CorA</fullName>
    </recommendedName>
</protein>
<keyword evidence="8" id="KW-0406">Ion transport</keyword>
<dbReference type="AlphaFoldDB" id="A0A538TVL8"/>
<dbReference type="GO" id="GO:0050897">
    <property type="term" value="F:cobalt ion binding"/>
    <property type="evidence" value="ECO:0007669"/>
    <property type="project" value="TreeGrafter"/>
</dbReference>
<dbReference type="CDD" id="cd12822">
    <property type="entry name" value="TmCorA-like"/>
    <property type="match status" value="1"/>
</dbReference>
<evidence type="ECO:0000256" key="4">
    <source>
        <dbReference type="ARBA" id="ARBA00022475"/>
    </source>
</evidence>
<dbReference type="GO" id="GO:0000287">
    <property type="term" value="F:magnesium ion binding"/>
    <property type="evidence" value="ECO:0007669"/>
    <property type="project" value="TreeGrafter"/>
</dbReference>
<dbReference type="Gene3D" id="3.30.460.20">
    <property type="entry name" value="CorA soluble domain-like"/>
    <property type="match status" value="1"/>
</dbReference>
<evidence type="ECO:0000313" key="10">
    <source>
        <dbReference type="Proteomes" id="UP000316609"/>
    </source>
</evidence>
<dbReference type="SUPFAM" id="SSF143865">
    <property type="entry name" value="CorA soluble domain-like"/>
    <property type="match status" value="1"/>
</dbReference>
<evidence type="ECO:0000256" key="2">
    <source>
        <dbReference type="ARBA" id="ARBA00009765"/>
    </source>
</evidence>
<keyword evidence="8" id="KW-0460">Magnesium</keyword>
<name>A0A538TVL8_UNCEI</name>
<dbReference type="InterPro" id="IPR002523">
    <property type="entry name" value="MgTranspt_CorA/ZnTranspt_ZntB"/>
</dbReference>
<keyword evidence="7 8" id="KW-0472">Membrane</keyword>
<evidence type="ECO:0000256" key="5">
    <source>
        <dbReference type="ARBA" id="ARBA00022692"/>
    </source>
</evidence>
<evidence type="ECO:0000256" key="6">
    <source>
        <dbReference type="ARBA" id="ARBA00022989"/>
    </source>
</evidence>
<evidence type="ECO:0000256" key="8">
    <source>
        <dbReference type="RuleBase" id="RU362010"/>
    </source>
</evidence>
<comment type="function">
    <text evidence="8">Mediates influx of magnesium ions.</text>
</comment>
<dbReference type="EMBL" id="VBOY01000033">
    <property type="protein sequence ID" value="TMQ67672.1"/>
    <property type="molecule type" value="Genomic_DNA"/>
</dbReference>
<dbReference type="Proteomes" id="UP000316609">
    <property type="component" value="Unassembled WGS sequence"/>
</dbReference>
<evidence type="ECO:0000256" key="7">
    <source>
        <dbReference type="ARBA" id="ARBA00023136"/>
    </source>
</evidence>
<comment type="similarity">
    <text evidence="2 8">Belongs to the CorA metal ion transporter (MIT) (TC 1.A.35) family.</text>
</comment>
<keyword evidence="4 8" id="KW-1003">Cell membrane</keyword>
<dbReference type="InterPro" id="IPR045861">
    <property type="entry name" value="CorA_cytoplasmic_dom"/>
</dbReference>
<feature type="transmembrane region" description="Helical" evidence="8">
    <location>
        <begin position="292"/>
        <end position="311"/>
    </location>
</feature>